<reference evidence="1" key="1">
    <citation type="submission" date="2022-11" db="EMBL/GenBank/DDBJ databases">
        <title>beta-Carotene-producing bacterium, Jeongeuplla avenae sp. nov., alleviates the salt stress of Arabidopsis seedlings.</title>
        <authorList>
            <person name="Jiang L."/>
            <person name="Lee J."/>
        </authorList>
    </citation>
    <scope>NUCLEOTIDE SEQUENCE</scope>
    <source>
        <strain evidence="1">DY_R2A_6</strain>
    </source>
</reference>
<gene>
    <name evidence="1" type="ORF">OXU80_26835</name>
</gene>
<keyword evidence="2" id="KW-1185">Reference proteome</keyword>
<accession>A0ACD4NNH9</accession>
<sequence length="196" mass="22824">MIAKVACEMFLEYGFDNTSIDELVQRTKISKRTFYNRFKNKADLFSTVCIQLANERYPLDIGHYQENCDLHSMLQEMLLKILDATLKPDAVEFDRMMIAVAIRFPEVTIAVDAVRRRAVQGLREFLAETNREEVLHIEDAEEAAWHLINGAILPPFRRAALGLRDVEITADDKRAISRFVKFFIRGYEPRPDREER</sequence>
<dbReference type="EMBL" id="CP113520">
    <property type="protein sequence ID" value="WAJ28383.1"/>
    <property type="molecule type" value="Genomic_DNA"/>
</dbReference>
<organism evidence="1 2">
    <name type="scientific">Antarcticirhabdus aurantiaca</name>
    <dbReference type="NCBI Taxonomy" id="2606717"/>
    <lineage>
        <taxon>Bacteria</taxon>
        <taxon>Pseudomonadati</taxon>
        <taxon>Pseudomonadota</taxon>
        <taxon>Alphaproteobacteria</taxon>
        <taxon>Hyphomicrobiales</taxon>
        <taxon>Aurantimonadaceae</taxon>
        <taxon>Antarcticirhabdus</taxon>
    </lineage>
</organism>
<name>A0ACD4NNH9_9HYPH</name>
<protein>
    <submittedName>
        <fullName evidence="1">TetR/AcrR family transcriptional regulator</fullName>
    </submittedName>
</protein>
<evidence type="ECO:0000313" key="1">
    <source>
        <dbReference type="EMBL" id="WAJ28383.1"/>
    </source>
</evidence>
<proteinExistence type="predicted"/>
<dbReference type="Proteomes" id="UP001163223">
    <property type="component" value="Chromosome"/>
</dbReference>
<evidence type="ECO:0000313" key="2">
    <source>
        <dbReference type="Proteomes" id="UP001163223"/>
    </source>
</evidence>